<sequence>MEYCQFFTNFLRRKFKKKTPLLPNPNAKNQIKLASHIIKTMSFLMKSLCIFVVIACVFATSTTYAATFNIRNNCPYTVWAAAVPGGGRRLDRGQTWTLNVAAGTKQARIWGRTNCNFDASGKGRCQTGDCNGQLNCQAFGSPPNTLAEYALNQFANKDFFDISLVDGFNVPMDFSPTSNGCTRGIKCTADINGQCPRELKAPGGCNNPCTVFKTDQYCCNSGNCAATNLSRFFKERCPDAYSYPKDDQTSTFTCPSGTNYRVVFCP</sequence>
<reference evidence="2" key="1">
    <citation type="journal article" date="2023" name="Nat. Plants">
        <title>Single-cell RNA sequencing provides a high-resolution roadmap for understanding the multicellular compartmentation of specialized metabolism.</title>
        <authorList>
            <person name="Sun S."/>
            <person name="Shen X."/>
            <person name="Li Y."/>
            <person name="Li Y."/>
            <person name="Wang S."/>
            <person name="Li R."/>
            <person name="Zhang H."/>
            <person name="Shen G."/>
            <person name="Guo B."/>
            <person name="Wei J."/>
            <person name="Xu J."/>
            <person name="St-Pierre B."/>
            <person name="Chen S."/>
            <person name="Sun C."/>
        </authorList>
    </citation>
    <scope>NUCLEOTIDE SEQUENCE [LARGE SCALE GENOMIC DNA]</scope>
</reference>
<name>A0ACC0A7Z4_CATRO</name>
<dbReference type="Proteomes" id="UP001060085">
    <property type="component" value="Linkage Group LG07"/>
</dbReference>
<evidence type="ECO:0000313" key="1">
    <source>
        <dbReference type="EMBL" id="KAI5655538.1"/>
    </source>
</evidence>
<protein>
    <submittedName>
        <fullName evidence="1">Uncharacterized protein</fullName>
    </submittedName>
</protein>
<comment type="caution">
    <text evidence="1">The sequence shown here is derived from an EMBL/GenBank/DDBJ whole genome shotgun (WGS) entry which is preliminary data.</text>
</comment>
<keyword evidence="2" id="KW-1185">Reference proteome</keyword>
<accession>A0ACC0A7Z4</accession>
<dbReference type="EMBL" id="CM044707">
    <property type="protein sequence ID" value="KAI5655538.1"/>
    <property type="molecule type" value="Genomic_DNA"/>
</dbReference>
<organism evidence="1 2">
    <name type="scientific">Catharanthus roseus</name>
    <name type="common">Madagascar periwinkle</name>
    <name type="synonym">Vinca rosea</name>
    <dbReference type="NCBI Taxonomy" id="4058"/>
    <lineage>
        <taxon>Eukaryota</taxon>
        <taxon>Viridiplantae</taxon>
        <taxon>Streptophyta</taxon>
        <taxon>Embryophyta</taxon>
        <taxon>Tracheophyta</taxon>
        <taxon>Spermatophyta</taxon>
        <taxon>Magnoliopsida</taxon>
        <taxon>eudicotyledons</taxon>
        <taxon>Gunneridae</taxon>
        <taxon>Pentapetalae</taxon>
        <taxon>asterids</taxon>
        <taxon>lamiids</taxon>
        <taxon>Gentianales</taxon>
        <taxon>Apocynaceae</taxon>
        <taxon>Rauvolfioideae</taxon>
        <taxon>Vinceae</taxon>
        <taxon>Catharanthinae</taxon>
        <taxon>Catharanthus</taxon>
    </lineage>
</organism>
<gene>
    <name evidence="1" type="ORF">M9H77_32725</name>
</gene>
<evidence type="ECO:0000313" key="2">
    <source>
        <dbReference type="Proteomes" id="UP001060085"/>
    </source>
</evidence>
<proteinExistence type="predicted"/>